<dbReference type="InterPro" id="IPR017853">
    <property type="entry name" value="GH"/>
</dbReference>
<evidence type="ECO:0000256" key="6">
    <source>
        <dbReference type="SAM" id="SignalP"/>
    </source>
</evidence>
<keyword evidence="5" id="KW-0326">Glycosidase</keyword>
<protein>
    <recommendedName>
        <fullName evidence="3">alpha-glucosidase</fullName>
        <ecNumber evidence="3">3.2.1.20</ecNumber>
    </recommendedName>
</protein>
<evidence type="ECO:0000313" key="9">
    <source>
        <dbReference type="RefSeq" id="XP_011307784.1"/>
    </source>
</evidence>
<reference evidence="9" key="1">
    <citation type="submission" date="2025-08" db="UniProtKB">
        <authorList>
            <consortium name="RefSeq"/>
        </authorList>
    </citation>
    <scope>IDENTIFICATION</scope>
    <source>
        <strain evidence="9">USDA-PBARC FA_bdor</strain>
        <tissue evidence="9">Whole organism</tissue>
    </source>
</reference>
<dbReference type="SUPFAM" id="SSF51445">
    <property type="entry name" value="(Trans)glycosidases"/>
    <property type="match status" value="1"/>
</dbReference>
<dbReference type="GeneID" id="105269335"/>
<name>A0A9R1U448_9HYME</name>
<sequence>MARVHYLILFLITFNVVASEIKNVGWWKNAVFYQIYPRSFKDDNNDGIGDLKGITSKLQHFRDSGIDAIWLSPIYASPMVDFGYDIADFRKIHPDYGTNEDFDELVVKAHGMGIKVVLDLVPNHTSDDHEWFQQSKAGNENYQDYYIWRTSTGENDPPNNWLSRFGSTAWKYESSRSAWYLHQFHVRQPDLNYRNPKVKQEMEDIIKFWLNKGIDGFRVDAVPFLFESEGFEDEPRSSINATENEWEYLRHDYTQDQSETYDLVKSWRKVLDDFANSSNSDEKVMMTEAYTSWNNTVRYYDNGAHVPFNFLFITDINRNSKPDAVKTVIDKWMAETTKRKGTVANWVMGNHDNSRTESRYPGRGDQMTMLAMILPGVTVTYNGEEIGMVDKTDISFNDTQDPQGCNAGPDKYQLVSRDPNRTPMQWNDDINAGFNNGTTPWIPINDNFVDLNLAQQKEASASHYKNYQKLVQLKKTKAPLISGDLQTVVSSDKKTLTIARSTKNETILLIINFSDTESVTVDVASQLKSINAAATVLVTTLESVTKEGDSVDVSKLQLAPKQSVVLGGTVKITNTNTGEPDGAQTIALSSILAVLVLLLMSLEYLP</sequence>
<dbReference type="Gene3D" id="2.60.40.1180">
    <property type="entry name" value="Golgi alpha-mannosidase II"/>
    <property type="match status" value="1"/>
</dbReference>
<keyword evidence="5" id="KW-0378">Hydrolase</keyword>
<evidence type="ECO:0000256" key="1">
    <source>
        <dbReference type="ARBA" id="ARBA00001657"/>
    </source>
</evidence>
<evidence type="ECO:0000256" key="5">
    <source>
        <dbReference type="ARBA" id="ARBA00023295"/>
    </source>
</evidence>
<comment type="similarity">
    <text evidence="2">Belongs to the glycosyl hydrolase 13 family.</text>
</comment>
<dbReference type="KEGG" id="fas:105269335"/>
<dbReference type="InterPro" id="IPR006047">
    <property type="entry name" value="GH13_cat_dom"/>
</dbReference>
<feature type="domain" description="Glycosyl hydrolase family 13 catalytic" evidence="7">
    <location>
        <begin position="34"/>
        <end position="421"/>
    </location>
</feature>
<dbReference type="EC" id="3.2.1.20" evidence="3"/>
<dbReference type="GO" id="GO:0004558">
    <property type="term" value="F:alpha-1,4-glucosidase activity"/>
    <property type="evidence" value="ECO:0007669"/>
    <property type="project" value="UniProtKB-EC"/>
</dbReference>
<evidence type="ECO:0000256" key="2">
    <source>
        <dbReference type="ARBA" id="ARBA00008061"/>
    </source>
</evidence>
<dbReference type="PANTHER" id="PTHR10357">
    <property type="entry name" value="ALPHA-AMYLASE FAMILY MEMBER"/>
    <property type="match status" value="1"/>
</dbReference>
<dbReference type="CDD" id="cd11328">
    <property type="entry name" value="AmyAc_maltase"/>
    <property type="match status" value="1"/>
</dbReference>
<proteinExistence type="inferred from homology"/>
<dbReference type="Gene3D" id="3.90.400.10">
    <property type="entry name" value="Oligo-1,6-glucosidase, Domain 2"/>
    <property type="match status" value="1"/>
</dbReference>
<comment type="catalytic activity">
    <reaction evidence="1">
        <text>Hydrolysis of terminal, non-reducing (1-&gt;4)-linked alpha-D-glucose residues with release of alpha-D-glucose.</text>
        <dbReference type="EC" id="3.2.1.20"/>
    </reaction>
</comment>
<evidence type="ECO:0000256" key="3">
    <source>
        <dbReference type="ARBA" id="ARBA00012741"/>
    </source>
</evidence>
<accession>A0A9R1U448</accession>
<feature type="chain" id="PRO_5040432081" description="alpha-glucosidase" evidence="6">
    <location>
        <begin position="20"/>
        <end position="606"/>
    </location>
</feature>
<dbReference type="PANTHER" id="PTHR10357:SF179">
    <property type="entry name" value="NEUTRAL AND BASIC AMINO ACID TRANSPORT PROTEIN RBAT"/>
    <property type="match status" value="1"/>
</dbReference>
<keyword evidence="8" id="KW-1185">Reference proteome</keyword>
<keyword evidence="6" id="KW-0732">Signal</keyword>
<dbReference type="RefSeq" id="XP_011307784.1">
    <property type="nucleotide sequence ID" value="XM_011309482.1"/>
</dbReference>
<organism evidence="8 9">
    <name type="scientific">Fopius arisanus</name>
    <dbReference type="NCBI Taxonomy" id="64838"/>
    <lineage>
        <taxon>Eukaryota</taxon>
        <taxon>Metazoa</taxon>
        <taxon>Ecdysozoa</taxon>
        <taxon>Arthropoda</taxon>
        <taxon>Hexapoda</taxon>
        <taxon>Insecta</taxon>
        <taxon>Pterygota</taxon>
        <taxon>Neoptera</taxon>
        <taxon>Endopterygota</taxon>
        <taxon>Hymenoptera</taxon>
        <taxon>Apocrita</taxon>
        <taxon>Ichneumonoidea</taxon>
        <taxon>Braconidae</taxon>
        <taxon>Opiinae</taxon>
        <taxon>Fopius</taxon>
    </lineage>
</organism>
<evidence type="ECO:0000313" key="8">
    <source>
        <dbReference type="Proteomes" id="UP000694866"/>
    </source>
</evidence>
<gene>
    <name evidence="9" type="primary">LOC105269335</name>
</gene>
<dbReference type="SMART" id="SM00642">
    <property type="entry name" value="Aamy"/>
    <property type="match status" value="1"/>
</dbReference>
<dbReference type="InterPro" id="IPR013780">
    <property type="entry name" value="Glyco_hydro_b"/>
</dbReference>
<dbReference type="Proteomes" id="UP000694866">
    <property type="component" value="Unplaced"/>
</dbReference>
<dbReference type="Gene3D" id="3.20.20.80">
    <property type="entry name" value="Glycosidases"/>
    <property type="match status" value="1"/>
</dbReference>
<feature type="signal peptide" evidence="6">
    <location>
        <begin position="1"/>
        <end position="19"/>
    </location>
</feature>
<dbReference type="AlphaFoldDB" id="A0A9R1U448"/>
<dbReference type="InterPro" id="IPR045857">
    <property type="entry name" value="O16G_dom_2"/>
</dbReference>
<dbReference type="GO" id="GO:0005975">
    <property type="term" value="P:carbohydrate metabolic process"/>
    <property type="evidence" value="ECO:0007669"/>
    <property type="project" value="InterPro"/>
</dbReference>
<evidence type="ECO:0000259" key="7">
    <source>
        <dbReference type="SMART" id="SM00642"/>
    </source>
</evidence>
<dbReference type="Pfam" id="PF00128">
    <property type="entry name" value="Alpha-amylase"/>
    <property type="match status" value="1"/>
</dbReference>
<dbReference type="FunFam" id="3.90.400.10:FF:000001">
    <property type="entry name" value="Maltase A3, isoform A"/>
    <property type="match status" value="1"/>
</dbReference>
<dbReference type="OrthoDB" id="1740265at2759"/>
<evidence type="ECO:0000256" key="4">
    <source>
        <dbReference type="ARBA" id="ARBA00023180"/>
    </source>
</evidence>
<keyword evidence="4" id="KW-0325">Glycoprotein</keyword>